<dbReference type="Proteomes" id="UP001152747">
    <property type="component" value="Unassembled WGS sequence"/>
</dbReference>
<sequence length="252" mass="29533">MLRDIILKFDDPCIPYYKITDCDFITRGMLIASSGLMLTQISMSLDRIFHLFFSKFYTKCKMWPPMIFASFSIISSFFVYDLLTIGDPLEGQVLSCVYFSPKSAGNYITYNGFLFYFSIGHMIVDLLILRIAMKRKRKTLNTFNMVEKYRSKESLRSIQHIVALSIIQFTAQVTSSLSTKFLVNVASYLNSYLNAIAASLFYTMPYFCLAHPILIIWMLRRTRIQRQKSIEKMRTHKETQEDHMRRIRNAWA</sequence>
<feature type="transmembrane region" description="Helical" evidence="5">
    <location>
        <begin position="154"/>
        <end position="171"/>
    </location>
</feature>
<evidence type="ECO:0000256" key="2">
    <source>
        <dbReference type="ARBA" id="ARBA00022692"/>
    </source>
</evidence>
<dbReference type="PANTHER" id="PTHR31357">
    <property type="entry name" value="SERPENTINE RECEPTOR CLASS ALPHA-10"/>
    <property type="match status" value="1"/>
</dbReference>
<evidence type="ECO:0000256" key="3">
    <source>
        <dbReference type="ARBA" id="ARBA00022989"/>
    </source>
</evidence>
<keyword evidence="2 5" id="KW-0812">Transmembrane</keyword>
<organism evidence="6 7">
    <name type="scientific">Caenorhabditis angaria</name>
    <dbReference type="NCBI Taxonomy" id="860376"/>
    <lineage>
        <taxon>Eukaryota</taxon>
        <taxon>Metazoa</taxon>
        <taxon>Ecdysozoa</taxon>
        <taxon>Nematoda</taxon>
        <taxon>Chromadorea</taxon>
        <taxon>Rhabditida</taxon>
        <taxon>Rhabditina</taxon>
        <taxon>Rhabditomorpha</taxon>
        <taxon>Rhabditoidea</taxon>
        <taxon>Rhabditidae</taxon>
        <taxon>Peloderinae</taxon>
        <taxon>Caenorhabditis</taxon>
    </lineage>
</organism>
<dbReference type="InterPro" id="IPR051080">
    <property type="entry name" value="Nematode_rcpt-like_serp_alpha"/>
</dbReference>
<protein>
    <submittedName>
        <fullName evidence="6">Uncharacterized protein</fullName>
    </submittedName>
</protein>
<feature type="transmembrane region" description="Helical" evidence="5">
    <location>
        <begin position="66"/>
        <end position="85"/>
    </location>
</feature>
<evidence type="ECO:0000256" key="5">
    <source>
        <dbReference type="SAM" id="Phobius"/>
    </source>
</evidence>
<feature type="transmembrane region" description="Helical" evidence="5">
    <location>
        <begin position="191"/>
        <end position="219"/>
    </location>
</feature>
<proteinExistence type="predicted"/>
<dbReference type="EMBL" id="CANHGI010000002">
    <property type="protein sequence ID" value="CAI5442983.1"/>
    <property type="molecule type" value="Genomic_DNA"/>
</dbReference>
<keyword evidence="7" id="KW-1185">Reference proteome</keyword>
<evidence type="ECO:0000256" key="1">
    <source>
        <dbReference type="ARBA" id="ARBA00004141"/>
    </source>
</evidence>
<feature type="transmembrane region" description="Helical" evidence="5">
    <location>
        <begin position="113"/>
        <end position="133"/>
    </location>
</feature>
<dbReference type="InterPro" id="IPR000344">
    <property type="entry name" value="7TM_GPCR_serpentine_rcpt_Sra"/>
</dbReference>
<name>A0A9P1IDQ5_9PELO</name>
<evidence type="ECO:0000256" key="4">
    <source>
        <dbReference type="ARBA" id="ARBA00023136"/>
    </source>
</evidence>
<dbReference type="AlphaFoldDB" id="A0A9P1IDQ5"/>
<dbReference type="PRINTS" id="PR00697">
    <property type="entry name" value="TMPROTEINSRA"/>
</dbReference>
<evidence type="ECO:0000313" key="6">
    <source>
        <dbReference type="EMBL" id="CAI5442983.1"/>
    </source>
</evidence>
<comment type="caution">
    <text evidence="6">The sequence shown here is derived from an EMBL/GenBank/DDBJ whole genome shotgun (WGS) entry which is preliminary data.</text>
</comment>
<dbReference type="PANTHER" id="PTHR31357:SF11">
    <property type="entry name" value="SERPENTINE RECEPTOR CLASS ALPHA-11"/>
    <property type="match status" value="1"/>
</dbReference>
<dbReference type="Pfam" id="PF02117">
    <property type="entry name" value="7TM_GPCR_Sra"/>
    <property type="match status" value="1"/>
</dbReference>
<gene>
    <name evidence="6" type="ORF">CAMP_LOCUS5620</name>
</gene>
<dbReference type="GO" id="GO:0004930">
    <property type="term" value="F:G protein-coupled receptor activity"/>
    <property type="evidence" value="ECO:0007669"/>
    <property type="project" value="InterPro"/>
</dbReference>
<reference evidence="6" key="1">
    <citation type="submission" date="2022-11" db="EMBL/GenBank/DDBJ databases">
        <authorList>
            <person name="Kikuchi T."/>
        </authorList>
    </citation>
    <scope>NUCLEOTIDE SEQUENCE</scope>
    <source>
        <strain evidence="6">PS1010</strain>
    </source>
</reference>
<accession>A0A9P1IDQ5</accession>
<dbReference type="GO" id="GO:0016020">
    <property type="term" value="C:membrane"/>
    <property type="evidence" value="ECO:0007669"/>
    <property type="project" value="UniProtKB-SubCell"/>
</dbReference>
<keyword evidence="4 5" id="KW-0472">Membrane</keyword>
<evidence type="ECO:0000313" key="7">
    <source>
        <dbReference type="Proteomes" id="UP001152747"/>
    </source>
</evidence>
<keyword evidence="3 5" id="KW-1133">Transmembrane helix</keyword>
<dbReference type="GO" id="GO:0004984">
    <property type="term" value="F:olfactory receptor activity"/>
    <property type="evidence" value="ECO:0007669"/>
    <property type="project" value="TreeGrafter"/>
</dbReference>
<comment type="subcellular location">
    <subcellularLocation>
        <location evidence="1">Membrane</location>
        <topology evidence="1">Multi-pass membrane protein</topology>
    </subcellularLocation>
</comment>